<dbReference type="EMBL" id="MN738824">
    <property type="protein sequence ID" value="QHT38043.1"/>
    <property type="molecule type" value="Genomic_DNA"/>
</dbReference>
<dbReference type="AlphaFoldDB" id="A0A6C0FBQ2"/>
<dbReference type="InterPro" id="IPR043916">
    <property type="entry name" value="P8_CR"/>
</dbReference>
<name>A0A6C0FBQ2_9ZZZZ</name>
<reference evidence="2" key="1">
    <citation type="journal article" date="2020" name="Nature">
        <title>Giant virus diversity and host interactions through global metagenomics.</title>
        <authorList>
            <person name="Schulz F."/>
            <person name="Roux S."/>
            <person name="Paez-Espino D."/>
            <person name="Jungbluth S."/>
            <person name="Walsh D.A."/>
            <person name="Denef V.J."/>
            <person name="McMahon K.D."/>
            <person name="Konstantinidis K.T."/>
            <person name="Eloe-Fadrosh E.A."/>
            <person name="Kyrpides N.C."/>
            <person name="Woyke T."/>
        </authorList>
    </citation>
    <scope>NUCLEOTIDE SEQUENCE</scope>
    <source>
        <strain evidence="2">GVMAG-S-ERX556049-19</strain>
    </source>
</reference>
<evidence type="ECO:0000313" key="2">
    <source>
        <dbReference type="EMBL" id="QHT38043.1"/>
    </source>
</evidence>
<sequence>MNPSSIDNENSILPPEALNGRVNIIDIPPNVLFDMKEKVAVKNKASEYREPLAGIIEDTVLSKVFFCAENVQIIQNGIRAGVYKMSEEKYIIAPQNLDTIKIIMRSIYLQYAEHKPEGITEQIERLNKFVLEYAVPNVYNELIGYLKYCRDQSTLVTPIDLPVQTDREFRQLEMKPFV</sequence>
<accession>A0A6C0FBQ2</accession>
<feature type="domain" description="Minor capsid protein P8 central region" evidence="1">
    <location>
        <begin position="56"/>
        <end position="174"/>
    </location>
</feature>
<proteinExistence type="predicted"/>
<dbReference type="Pfam" id="PF19065">
    <property type="entry name" value="P8_CR"/>
    <property type="match status" value="1"/>
</dbReference>
<organism evidence="2">
    <name type="scientific">viral metagenome</name>
    <dbReference type="NCBI Taxonomy" id="1070528"/>
    <lineage>
        <taxon>unclassified sequences</taxon>
        <taxon>metagenomes</taxon>
        <taxon>organismal metagenomes</taxon>
    </lineage>
</organism>
<evidence type="ECO:0000259" key="1">
    <source>
        <dbReference type="Pfam" id="PF19065"/>
    </source>
</evidence>
<protein>
    <recommendedName>
        <fullName evidence="1">Minor capsid protein P8 central region domain-containing protein</fullName>
    </recommendedName>
</protein>